<reference evidence="8 9" key="1">
    <citation type="journal article" date="2014" name="Genome Biol. Evol.">
        <title>The secreted proteins of Achlya hypogyna and Thraustotheca clavata identify the ancestral oomycete secretome and reveal gene acquisitions by horizontal gene transfer.</title>
        <authorList>
            <person name="Misner I."/>
            <person name="Blouin N."/>
            <person name="Leonard G."/>
            <person name="Richards T.A."/>
            <person name="Lane C.E."/>
        </authorList>
    </citation>
    <scope>NUCLEOTIDE SEQUENCE [LARGE SCALE GENOMIC DNA]</scope>
    <source>
        <strain evidence="8 9">ATCC 34112</strain>
    </source>
</reference>
<dbReference type="PANTHER" id="PTHR11254">
    <property type="entry name" value="HECT DOMAIN UBIQUITIN-PROTEIN LIGASE"/>
    <property type="match status" value="1"/>
</dbReference>
<dbReference type="GO" id="GO:0005737">
    <property type="term" value="C:cytoplasm"/>
    <property type="evidence" value="ECO:0007669"/>
    <property type="project" value="TreeGrafter"/>
</dbReference>
<evidence type="ECO:0000256" key="2">
    <source>
        <dbReference type="ARBA" id="ARBA00004906"/>
    </source>
</evidence>
<dbReference type="GO" id="GO:0016567">
    <property type="term" value="P:protein ubiquitination"/>
    <property type="evidence" value="ECO:0007669"/>
    <property type="project" value="TreeGrafter"/>
</dbReference>
<dbReference type="AlphaFoldDB" id="A0A1V9ZXX4"/>
<comment type="catalytic activity">
    <reaction evidence="1">
        <text>S-ubiquitinyl-[E2 ubiquitin-conjugating enzyme]-L-cysteine + [acceptor protein]-L-lysine = [E2 ubiquitin-conjugating enzyme]-L-cysteine + N(6)-ubiquitinyl-[acceptor protein]-L-lysine.</text>
        <dbReference type="EC" id="2.3.2.26"/>
    </reaction>
</comment>
<gene>
    <name evidence="8" type="ORF">THRCLA_21303</name>
</gene>
<keyword evidence="9" id="KW-1185">Reference proteome</keyword>
<keyword evidence="4" id="KW-0808">Transferase</keyword>
<feature type="non-terminal residue" evidence="8">
    <location>
        <position position="81"/>
    </location>
</feature>
<feature type="domain" description="HECT" evidence="7">
    <location>
        <begin position="1"/>
        <end position="81"/>
    </location>
</feature>
<evidence type="ECO:0000313" key="8">
    <source>
        <dbReference type="EMBL" id="OQS02875.1"/>
    </source>
</evidence>
<dbReference type="PROSITE" id="PS50237">
    <property type="entry name" value="HECT"/>
    <property type="match status" value="1"/>
</dbReference>
<dbReference type="GO" id="GO:0061630">
    <property type="term" value="F:ubiquitin protein ligase activity"/>
    <property type="evidence" value="ECO:0007669"/>
    <property type="project" value="UniProtKB-EC"/>
</dbReference>
<sequence>MANRDEYVSRMIKYLLFDRIASQLTNFVNDFYEVLPQEDIAAFDYKELELILCSTLSDIDLKDRRRNTKVAPALFELGAMN</sequence>
<accession>A0A1V9ZXX4</accession>
<dbReference type="InterPro" id="IPR050409">
    <property type="entry name" value="E3_ubiq-protein_ligase"/>
</dbReference>
<evidence type="ECO:0000256" key="3">
    <source>
        <dbReference type="ARBA" id="ARBA00012485"/>
    </source>
</evidence>
<organism evidence="8 9">
    <name type="scientific">Thraustotheca clavata</name>
    <dbReference type="NCBI Taxonomy" id="74557"/>
    <lineage>
        <taxon>Eukaryota</taxon>
        <taxon>Sar</taxon>
        <taxon>Stramenopiles</taxon>
        <taxon>Oomycota</taxon>
        <taxon>Saprolegniomycetes</taxon>
        <taxon>Saprolegniales</taxon>
        <taxon>Achlyaceae</taxon>
        <taxon>Thraustotheca</taxon>
    </lineage>
</organism>
<proteinExistence type="predicted"/>
<dbReference type="GO" id="GO:0006511">
    <property type="term" value="P:ubiquitin-dependent protein catabolic process"/>
    <property type="evidence" value="ECO:0007669"/>
    <property type="project" value="TreeGrafter"/>
</dbReference>
<evidence type="ECO:0000259" key="7">
    <source>
        <dbReference type="PROSITE" id="PS50237"/>
    </source>
</evidence>
<dbReference type="Gene3D" id="3.90.1750.10">
    <property type="entry name" value="Hect, E3 ligase catalytic domains"/>
    <property type="match status" value="1"/>
</dbReference>
<dbReference type="EC" id="2.3.2.26" evidence="3"/>
<dbReference type="InterPro" id="IPR000569">
    <property type="entry name" value="HECT_dom"/>
</dbReference>
<evidence type="ECO:0000256" key="6">
    <source>
        <dbReference type="PROSITE-ProRule" id="PRU00104"/>
    </source>
</evidence>
<comment type="pathway">
    <text evidence="2">Protein modification; protein ubiquitination.</text>
</comment>
<keyword evidence="5 6" id="KW-0833">Ubl conjugation pathway</keyword>
<evidence type="ECO:0000313" key="9">
    <source>
        <dbReference type="Proteomes" id="UP000243217"/>
    </source>
</evidence>
<dbReference type="PANTHER" id="PTHR11254:SF440">
    <property type="entry name" value="E3 UBIQUITIN-PROTEIN LIGASE NEDD-4"/>
    <property type="match status" value="1"/>
</dbReference>
<evidence type="ECO:0000256" key="4">
    <source>
        <dbReference type="ARBA" id="ARBA00022679"/>
    </source>
</evidence>
<dbReference type="STRING" id="74557.A0A1V9ZXX4"/>
<comment type="caution">
    <text evidence="6">Lacks conserved residue(s) required for the propagation of feature annotation.</text>
</comment>
<dbReference type="Proteomes" id="UP000243217">
    <property type="component" value="Unassembled WGS sequence"/>
</dbReference>
<dbReference type="SUPFAM" id="SSF56204">
    <property type="entry name" value="Hect, E3 ligase catalytic domain"/>
    <property type="match status" value="1"/>
</dbReference>
<comment type="caution">
    <text evidence="8">The sequence shown here is derived from an EMBL/GenBank/DDBJ whole genome shotgun (WGS) entry which is preliminary data.</text>
</comment>
<evidence type="ECO:0000256" key="5">
    <source>
        <dbReference type="ARBA" id="ARBA00022786"/>
    </source>
</evidence>
<evidence type="ECO:0000256" key="1">
    <source>
        <dbReference type="ARBA" id="ARBA00000885"/>
    </source>
</evidence>
<dbReference type="Gene3D" id="3.30.2160.10">
    <property type="entry name" value="Hect, E3 ligase catalytic domain"/>
    <property type="match status" value="1"/>
</dbReference>
<name>A0A1V9ZXX4_9STRA</name>
<dbReference type="Pfam" id="PF00632">
    <property type="entry name" value="HECT"/>
    <property type="match status" value="1"/>
</dbReference>
<dbReference type="EMBL" id="JNBS01001062">
    <property type="protein sequence ID" value="OQS02875.1"/>
    <property type="molecule type" value="Genomic_DNA"/>
</dbReference>
<protein>
    <recommendedName>
        <fullName evidence="3">HECT-type E3 ubiquitin transferase</fullName>
        <ecNumber evidence="3">2.3.2.26</ecNumber>
    </recommendedName>
</protein>
<dbReference type="InterPro" id="IPR035983">
    <property type="entry name" value="Hect_E3_ubiquitin_ligase"/>
</dbReference>